<sequence>MATELCTRLSQKLGIAREALVHSGHDSGRLDAEWDYYFHGLECCFTSRRTGQVLDVELSFGDEFGVLDPWFFHRFLATTDRYAALAAKLVDGYHDTKRALDVLVGTGRLSRVTGAFAEHARHGVVAKDSEAV</sequence>
<keyword evidence="3" id="KW-1185">Reference proteome</keyword>
<evidence type="ECO:0000313" key="2">
    <source>
        <dbReference type="EMBL" id="MDC3986768.1"/>
    </source>
</evidence>
<feature type="domain" description="DUF6896" evidence="1">
    <location>
        <begin position="3"/>
        <end position="112"/>
    </location>
</feature>
<dbReference type="InterPro" id="IPR054191">
    <property type="entry name" value="DUF6896"/>
</dbReference>
<organism evidence="2 3">
    <name type="scientific">Polyangium jinanense</name>
    <dbReference type="NCBI Taxonomy" id="2829994"/>
    <lineage>
        <taxon>Bacteria</taxon>
        <taxon>Pseudomonadati</taxon>
        <taxon>Myxococcota</taxon>
        <taxon>Polyangia</taxon>
        <taxon>Polyangiales</taxon>
        <taxon>Polyangiaceae</taxon>
        <taxon>Polyangium</taxon>
    </lineage>
</organism>
<dbReference type="Proteomes" id="UP001151081">
    <property type="component" value="Unassembled WGS sequence"/>
</dbReference>
<dbReference type="Pfam" id="PF21837">
    <property type="entry name" value="DUF6896"/>
    <property type="match status" value="1"/>
</dbReference>
<proteinExistence type="predicted"/>
<reference evidence="2 3" key="1">
    <citation type="submission" date="2021-04" db="EMBL/GenBank/DDBJ databases">
        <title>Genome analysis of Polyangium sp.</title>
        <authorList>
            <person name="Li Y."/>
            <person name="Wang J."/>
        </authorList>
    </citation>
    <scope>NUCLEOTIDE SEQUENCE [LARGE SCALE GENOMIC DNA]</scope>
    <source>
        <strain evidence="2 3">SDU14</strain>
    </source>
</reference>
<dbReference type="EMBL" id="JAGTJJ010000043">
    <property type="protein sequence ID" value="MDC3986768.1"/>
    <property type="molecule type" value="Genomic_DNA"/>
</dbReference>
<evidence type="ECO:0000313" key="3">
    <source>
        <dbReference type="Proteomes" id="UP001151081"/>
    </source>
</evidence>
<comment type="caution">
    <text evidence="2">The sequence shown here is derived from an EMBL/GenBank/DDBJ whole genome shotgun (WGS) entry which is preliminary data.</text>
</comment>
<evidence type="ECO:0000259" key="1">
    <source>
        <dbReference type="Pfam" id="PF21837"/>
    </source>
</evidence>
<accession>A0A9X4AVZ5</accession>
<gene>
    <name evidence="2" type="ORF">KEG57_40215</name>
</gene>
<protein>
    <recommendedName>
        <fullName evidence="1">DUF6896 domain-containing protein</fullName>
    </recommendedName>
</protein>
<name>A0A9X4AVZ5_9BACT</name>
<dbReference type="AlphaFoldDB" id="A0A9X4AVZ5"/>